<feature type="compositionally biased region" description="Low complexity" evidence="3">
    <location>
        <begin position="1659"/>
        <end position="1684"/>
    </location>
</feature>
<comment type="caution">
    <text evidence="6">The sequence shown here is derived from an EMBL/GenBank/DDBJ whole genome shotgun (WGS) entry which is preliminary data.</text>
</comment>
<evidence type="ECO:0000259" key="4">
    <source>
        <dbReference type="PROSITE" id="PS50157"/>
    </source>
</evidence>
<dbReference type="InterPro" id="IPR036397">
    <property type="entry name" value="RNaseH_sf"/>
</dbReference>
<dbReference type="EMBL" id="LSRX01000023">
    <property type="protein sequence ID" value="OLQ13810.1"/>
    <property type="molecule type" value="Genomic_DNA"/>
</dbReference>
<dbReference type="PROSITE" id="PS50879">
    <property type="entry name" value="RNASE_H_1"/>
    <property type="match status" value="1"/>
</dbReference>
<feature type="compositionally biased region" description="Polar residues" evidence="3">
    <location>
        <begin position="255"/>
        <end position="266"/>
    </location>
</feature>
<protein>
    <submittedName>
        <fullName evidence="6">Craniofacial development protein 2</fullName>
    </submittedName>
</protein>
<dbReference type="SMART" id="SM00355">
    <property type="entry name" value="ZnF_C2H2"/>
    <property type="match status" value="2"/>
</dbReference>
<keyword evidence="2" id="KW-0175">Coiled coil</keyword>
<evidence type="ECO:0000256" key="3">
    <source>
        <dbReference type="SAM" id="MobiDB-lite"/>
    </source>
</evidence>
<dbReference type="SUPFAM" id="SSF53098">
    <property type="entry name" value="Ribonuclease H-like"/>
    <property type="match status" value="1"/>
</dbReference>
<feature type="compositionally biased region" description="Acidic residues" evidence="3">
    <location>
        <begin position="864"/>
        <end position="884"/>
    </location>
</feature>
<gene>
    <name evidence="6" type="primary">CFDP2</name>
    <name evidence="6" type="ORF">AK812_SmicGene2177</name>
</gene>
<accession>A0A1Q9F287</accession>
<dbReference type="SUPFAM" id="SSF56219">
    <property type="entry name" value="DNase I-like"/>
    <property type="match status" value="1"/>
</dbReference>
<dbReference type="InterPro" id="IPR002156">
    <property type="entry name" value="RNaseH_domain"/>
</dbReference>
<evidence type="ECO:0000313" key="7">
    <source>
        <dbReference type="Proteomes" id="UP000186817"/>
    </source>
</evidence>
<dbReference type="Gene3D" id="3.60.10.10">
    <property type="entry name" value="Endonuclease/exonuclease/phosphatase"/>
    <property type="match status" value="1"/>
</dbReference>
<keyword evidence="1" id="KW-0863">Zinc-finger</keyword>
<proteinExistence type="predicted"/>
<evidence type="ECO:0000256" key="1">
    <source>
        <dbReference type="PROSITE-ProRule" id="PRU00042"/>
    </source>
</evidence>
<evidence type="ECO:0000259" key="5">
    <source>
        <dbReference type="PROSITE" id="PS50879"/>
    </source>
</evidence>
<name>A0A1Q9F287_SYMMI</name>
<dbReference type="GO" id="GO:0003676">
    <property type="term" value="F:nucleic acid binding"/>
    <property type="evidence" value="ECO:0007669"/>
    <property type="project" value="InterPro"/>
</dbReference>
<feature type="region of interest" description="Disordered" evidence="3">
    <location>
        <begin position="854"/>
        <end position="901"/>
    </location>
</feature>
<feature type="region of interest" description="Disordered" evidence="3">
    <location>
        <begin position="227"/>
        <end position="303"/>
    </location>
</feature>
<feature type="region of interest" description="Disordered" evidence="3">
    <location>
        <begin position="1655"/>
        <end position="1708"/>
    </location>
</feature>
<evidence type="ECO:0000313" key="6">
    <source>
        <dbReference type="EMBL" id="OLQ13810.1"/>
    </source>
</evidence>
<dbReference type="Proteomes" id="UP000186817">
    <property type="component" value="Unassembled WGS sequence"/>
</dbReference>
<sequence>MGGGRKKQQEKEWAEWQSKDRYAGKWQYWSGAWPRSPHVERYDQMPVPATGSSMSVGTQDVDMETWDASSAGTALMLAVQKTLTLGRKAEGKARKLKEELQKRDQWQAYVKTVRARYHAQKKQFQQDIQRLQHDMQTAMEHSQAAAQQVIRLVNGETRPEPEVQFPADDGWEELVAAEPVRTGDYMQAALLAARAMQRSGLEVRAPGPPALGAPAGVFAPESGAQMMGSAAAQTAPTYAAPPGLPPPDDGSGRPYQNSPSTGTLAPTASPGVRTRPHAKEARKPVKALKPPQAEPPRGPSLGQKLMDRRAAVAATMGPALPEGLRFDTDGSLRAVMEGHVEPAPGNVESDMRHVGFAHPAAMMGAPPLGAETRPPEGGMPAVMSLISDDDGFEEDMRDWVELALSLGRQFSVPRVQFLLGQGYEGLQDFEHGLLAKETEVWAAPDGLSEVAQLAEDLATIRHVASAASAGSPPPEPLPSVAGVPDLRAPDFVDRALRLPRGPPPPVPVSIEINNATQHTVPAALEEIPFSVWIGIPGYQPQVLQFQLGVPCDIEDALEATARQLKKIKPPFYDRLVAVKPQPFHTCAAAILTPDWASYTALSLVCLDLRDAVPGGVGPVVPVFVTRPTSRAELCREAGVYGIDGLNVFVGTDPLPIQEDESIVLANGCLVSFREPGTCPVSVNDIQWRLQFPRVWDVPAQFPKQAPGQTSLLLLHNTGTYLLRTKALADTPYEAVARFVGVDSASVTYHTPTGDALKNFVHKAVDVRGVVALVAKTDPVQTVVFLDLRQIGGGVRYAALEQPYILFVDLQGYAGRSPPPAWGVQVHGGQRQHDRLAVTTGDTLVFGFQFEEPDPLFWSPPSDPGDQDDDDADSDDGAGDEDADDSSGFTWRPSDPESAVDRTVSPLRIAVAALLRGLLVPCEAWPPDGPGMRLQPGVLEVDPTPEADETQEAAGPRQVVAAILVPDYAAEHHILSLQFPATPADLKRALAYARLPEQAARFPHLIGALPQPKPGIGVFVGLPHWDSQTPVICIDATAVDGRVYAAVAPAYADRSVLCDIADLPEAAPVDVFVGVDDTPLVGEAMVHLVAGITVVFVPQPLPPPPLSNLATLLLSAEGWSTAVEDTGPSAEGVYCLVFGHRHKRFLSDPGDPLRYRQRVAAAIGADSQSVLIAPAVPRVPDIAIDGAPCRTAFAVALRQADTPATIQLVLVDCRPIFEGWVCWQAHSGRLLLQELLQDLRFSAPPGYDVELSGARLEGAHLLVGPGRVVIADFVKRQAHESTILPTPGDDEDGLDSGALSFSEPGPSALGVPVQSPVVANMPELSVLVLVPNYLPELHEVPLTPPTASAALDRAVDRKRSAVDARRFPQLLSVVPQPDVGFAVYVALPAWPTALCTVCVDTRQYDGRLFAISTPGTMDFASIRTLADIPTDARVRIFVRDTPWPITVDVPVSLSSGDLVTILPDDGSFPAGVLLDDVLQAETFPDLADSLGGDYGDRAWLVTDSEPILYEVDRQRGAHARSDVASAIGMSVDALDLCSVWPRIHDFADQGRLVRTVLLALERPFPGATADDPLTPILLDMRPVALGLVAAYAPATGYDVAGLVHRLAGFCPGGFTVAVYGGTPIRLLQRAVQPVRRGEVLVVEFCMLSAPGHDAGTQAHTASVPQATAPAASAPVPTPTVRAASADTHAGAANRSPLTRGRRDASPSTPQCTCGQASLRPFGGIVSYGLLGGLCLLLVLAQGRIGFLFPFWSLVLGRRHATIWTLCLLGTVGQTLPVVEAGVSDVPEPSFADSVTFLQQRLLPTPCRSGRGIPVPQLCPSAPCHVVTSGVEADSLSAAVAGLAPFRTLLEDSTSSSDVWAFLAATLLDTLYEHEADQASLSGGRTPQPCQLVLADAVPLTDFQARCLALQELLPVSAGAPDEQVDWLDNDLSRLLHFRHATLAQRTAFVNIQKWHDAPAWDEAVGVEIYTDGSASGTKPPLDVCPAGWAFTVWIKTSRRTFFYGAAYGTMMPPGTGYHLGETQDTPLQSEMLALCWALAWMFEYAPGFQLPVRLYYDCQAAGYGVFGSAKPANDGSGDRGLSWFAVILRQCVHSRLRFNAEYIPGHAGHLGNELSDCFAKWTRVHQLSPADHLLPQWPSRLARHPLAEWAWLVIAPASDLPRPFAFEATAACLQRRAIRQRKAPVMGETPPSQATEPVVFDFKCMTYNVLTLLDPTAPRRVQVAPQVGMKIAGKRHLVVEQCHAAGIHLLGLQETRLRETATLPDRTYLMLHSAATDAGHYGCALWLNKLLPYARCGSRSFCLDQTHCTVAAFSPRHILVSIVAPHLRCAILVAHAPSDPTDVDGCVQEFWQQRSRELLKLPGDMPVLVLADANARVGSSVSPAVSSCGAETETVAGQVFHDFVLQHQLCLPSTFPEQHSGESWTWCAPSGSRHRIDYIAIPQTWQSFVTGSRTWADFEAMQKRYDHIPACLTCAFRRKPDECPRGAVTFRRQACRPNDQDPLLNRTEFHTRLCSRPLPAWDTDVDEHFSAFVRQWTDAGKAVSETTAVLPRQAFLTAHTMQLVWARRGLRHYLKQEEKELCRRYQLIGLAGFALNRDGRVASAAARGRVSVWLRDVHISIARAWSLLGQACRSLRASVKTDRNKYLAGLAESVTLADVSKPKQLYQRVRRAFPQAAAAKKSRFVALPAVEHLDGTLAVTSEDRLQRWSAHFAEQESGLSVSAAEYSDGVAQLDQRRRGAPLPFDPATLPCLAGLERSILSLKRSKAAGPDGVTAELLRVAPIEAARHLLAIHLKATLALQEPIEYKGGALMTLAKRTAAAFGCDRYRSILLSSVPGKLFHKDLRNKVAPALLNVCPGLHGGVREGVGVDTISLSVKSFQLLTVADGQLPALVFYDVRAAYYQVLRECLTGAALDDRVLLKLFHRLGVPSSAYAELRDRLMQLATLADSGCSPHLVGLLQEVYTGTWFRMDRHSPLIATAAGVRPGDPLADVLFAVSFSAYAAAVGHALREADLHTTLPPCQGTYPGLVAAGPLELGPASWADDFAAMHAARTPRDLVLRVCAATSLYVTHATANGIQLAFATDKTAAILPPQVCFATTSGVQGIGREPYLPVVDQITGTEHHLPIVQAYKHLGGIVTSAHTVVPEVYYRFAQATWTLRPLRGVLFGNPSVPVATRRHLLQSLVTSKFTFGSATLELHAACHSRLWARLYVSLFRALQPRGASPSKMHSYAVLQAARACTPPLALAKARGGFLLRVLTKGPAELRHLILLQWEEAPTKSWIGQLQEDIQHVALYCTGARTLLASDCPIRALLDVLQDDASWWKRQVQAAVRQCLKDLDKWIAVPAGGEVAAHDDVPTAAPALYPCSFCTASFPLRKHLGVHMARRHGVVAPARLFMPQPVCTVCLRFFHTLPRVQRHLRGSKSCLFRATELLPPMTQAEVKEVEAQDALHVKKLRKGSWQVYSAAPPPLPVYGPLQPTRAELRQALGEEAPVSLLADPAVDAGTLEWIRAEIGYTTCEPKRDGSKSFWQRRIVPESGQSRQASL</sequence>
<keyword evidence="1" id="KW-0479">Metal-binding</keyword>
<keyword evidence="7" id="KW-1185">Reference proteome</keyword>
<dbReference type="Gene3D" id="3.30.420.10">
    <property type="entry name" value="Ribonuclease H-like superfamily/Ribonuclease H"/>
    <property type="match status" value="1"/>
</dbReference>
<keyword evidence="1" id="KW-0862">Zinc</keyword>
<evidence type="ECO:0000256" key="2">
    <source>
        <dbReference type="SAM" id="Coils"/>
    </source>
</evidence>
<feature type="domain" description="RNase H type-1" evidence="5">
    <location>
        <begin position="1961"/>
        <end position="2123"/>
    </location>
</feature>
<dbReference type="GO" id="GO:0008270">
    <property type="term" value="F:zinc ion binding"/>
    <property type="evidence" value="ECO:0007669"/>
    <property type="project" value="UniProtKB-KW"/>
</dbReference>
<dbReference type="OrthoDB" id="416850at2759"/>
<organism evidence="6 7">
    <name type="scientific">Symbiodinium microadriaticum</name>
    <name type="common">Dinoflagellate</name>
    <name type="synonym">Zooxanthella microadriatica</name>
    <dbReference type="NCBI Taxonomy" id="2951"/>
    <lineage>
        <taxon>Eukaryota</taxon>
        <taxon>Sar</taxon>
        <taxon>Alveolata</taxon>
        <taxon>Dinophyceae</taxon>
        <taxon>Suessiales</taxon>
        <taxon>Symbiodiniaceae</taxon>
        <taxon>Symbiodinium</taxon>
    </lineage>
</organism>
<dbReference type="PROSITE" id="PS00028">
    <property type="entry name" value="ZINC_FINGER_C2H2_1"/>
    <property type="match status" value="1"/>
</dbReference>
<feature type="domain" description="C2H2-type" evidence="4">
    <location>
        <begin position="3362"/>
        <end position="3390"/>
    </location>
</feature>
<dbReference type="GO" id="GO:0004523">
    <property type="term" value="F:RNA-DNA hybrid ribonuclease activity"/>
    <property type="evidence" value="ECO:0007669"/>
    <property type="project" value="InterPro"/>
</dbReference>
<dbReference type="PROSITE" id="PS50157">
    <property type="entry name" value="ZINC_FINGER_C2H2_2"/>
    <property type="match status" value="1"/>
</dbReference>
<reference evidence="6 7" key="1">
    <citation type="submission" date="2016-02" db="EMBL/GenBank/DDBJ databases">
        <title>Genome analysis of coral dinoflagellate symbionts highlights evolutionary adaptations to a symbiotic lifestyle.</title>
        <authorList>
            <person name="Aranda M."/>
            <person name="Li Y."/>
            <person name="Liew Y.J."/>
            <person name="Baumgarten S."/>
            <person name="Simakov O."/>
            <person name="Wilson M."/>
            <person name="Piel J."/>
            <person name="Ashoor H."/>
            <person name="Bougouffa S."/>
            <person name="Bajic V.B."/>
            <person name="Ryu T."/>
            <person name="Ravasi T."/>
            <person name="Bayer T."/>
            <person name="Micklem G."/>
            <person name="Kim H."/>
            <person name="Bhak J."/>
            <person name="Lajeunesse T.C."/>
            <person name="Voolstra C.R."/>
        </authorList>
    </citation>
    <scope>NUCLEOTIDE SEQUENCE [LARGE SCALE GENOMIC DNA]</scope>
    <source>
        <strain evidence="6 7">CCMP2467</strain>
    </source>
</reference>
<feature type="compositionally biased region" description="Low complexity" evidence="3">
    <location>
        <begin position="230"/>
        <end position="241"/>
    </location>
</feature>
<feature type="coiled-coil region" evidence="2">
    <location>
        <begin position="114"/>
        <end position="141"/>
    </location>
</feature>
<dbReference type="InterPro" id="IPR013087">
    <property type="entry name" value="Znf_C2H2_type"/>
</dbReference>
<dbReference type="InterPro" id="IPR036691">
    <property type="entry name" value="Endo/exonu/phosph_ase_sf"/>
</dbReference>
<dbReference type="InterPro" id="IPR012337">
    <property type="entry name" value="RNaseH-like_sf"/>
</dbReference>